<feature type="signal peptide" evidence="2">
    <location>
        <begin position="1"/>
        <end position="24"/>
    </location>
</feature>
<name>A0AAW0MQL8_9GOBI</name>
<protein>
    <submittedName>
        <fullName evidence="3">Uncharacterized protein</fullName>
    </submittedName>
</protein>
<feature type="compositionally biased region" description="Acidic residues" evidence="1">
    <location>
        <begin position="30"/>
        <end position="55"/>
    </location>
</feature>
<keyword evidence="2" id="KW-0732">Signal</keyword>
<evidence type="ECO:0000256" key="1">
    <source>
        <dbReference type="SAM" id="MobiDB-lite"/>
    </source>
</evidence>
<feature type="region of interest" description="Disordered" evidence="1">
    <location>
        <begin position="27"/>
        <end position="78"/>
    </location>
</feature>
<sequence>MTTLKTSTILSLLLTYLSEIPTYCIFEDARSEDESESEEQEHEEDEEEEDEEEDEEGRKRKLKKKGIRREWSSSGSGG</sequence>
<reference evidence="4" key="1">
    <citation type="submission" date="2024-04" db="EMBL/GenBank/DDBJ databases">
        <title>Salinicola lusitanus LLJ914,a marine bacterium isolated from the Okinawa Trough.</title>
        <authorList>
            <person name="Li J."/>
        </authorList>
    </citation>
    <scope>NUCLEOTIDE SEQUENCE [LARGE SCALE GENOMIC DNA]</scope>
</reference>
<evidence type="ECO:0000313" key="3">
    <source>
        <dbReference type="EMBL" id="KAK7881437.1"/>
    </source>
</evidence>
<evidence type="ECO:0000313" key="4">
    <source>
        <dbReference type="Proteomes" id="UP001460270"/>
    </source>
</evidence>
<dbReference type="Proteomes" id="UP001460270">
    <property type="component" value="Unassembled WGS sequence"/>
</dbReference>
<accession>A0AAW0MQL8</accession>
<comment type="caution">
    <text evidence="3">The sequence shown here is derived from an EMBL/GenBank/DDBJ whole genome shotgun (WGS) entry which is preliminary data.</text>
</comment>
<feature type="chain" id="PRO_5043777014" evidence="2">
    <location>
        <begin position="25"/>
        <end position="78"/>
    </location>
</feature>
<gene>
    <name evidence="3" type="ORF">WMY93_029846</name>
</gene>
<evidence type="ECO:0000256" key="2">
    <source>
        <dbReference type="SAM" id="SignalP"/>
    </source>
</evidence>
<dbReference type="EMBL" id="JBBPFD010000022">
    <property type="protein sequence ID" value="KAK7881437.1"/>
    <property type="molecule type" value="Genomic_DNA"/>
</dbReference>
<dbReference type="AlphaFoldDB" id="A0AAW0MQL8"/>
<organism evidence="3 4">
    <name type="scientific">Mugilogobius chulae</name>
    <name type="common">yellowstripe goby</name>
    <dbReference type="NCBI Taxonomy" id="88201"/>
    <lineage>
        <taxon>Eukaryota</taxon>
        <taxon>Metazoa</taxon>
        <taxon>Chordata</taxon>
        <taxon>Craniata</taxon>
        <taxon>Vertebrata</taxon>
        <taxon>Euteleostomi</taxon>
        <taxon>Actinopterygii</taxon>
        <taxon>Neopterygii</taxon>
        <taxon>Teleostei</taxon>
        <taxon>Neoteleostei</taxon>
        <taxon>Acanthomorphata</taxon>
        <taxon>Gobiaria</taxon>
        <taxon>Gobiiformes</taxon>
        <taxon>Gobioidei</taxon>
        <taxon>Gobiidae</taxon>
        <taxon>Gobionellinae</taxon>
        <taxon>Mugilogobius</taxon>
    </lineage>
</organism>
<proteinExistence type="predicted"/>
<keyword evidence="4" id="KW-1185">Reference proteome</keyword>